<sequence length="119" mass="14231">MSLRRFQTRKYSRRLLKIRQNSKRERRVFQSNYQLSDHFYETRSKSLQIIDERTTSSQSVALTKQSSDSSVIYLGSFRKIPELINLEDSDDHCEEQLIKLSEEQSSEFEELHNKKLKVQ</sequence>
<organism evidence="1 2">
    <name type="scientific">Ceratina calcarata</name>
    <dbReference type="NCBI Taxonomy" id="156304"/>
    <lineage>
        <taxon>Eukaryota</taxon>
        <taxon>Metazoa</taxon>
        <taxon>Ecdysozoa</taxon>
        <taxon>Arthropoda</taxon>
        <taxon>Hexapoda</taxon>
        <taxon>Insecta</taxon>
        <taxon>Pterygota</taxon>
        <taxon>Neoptera</taxon>
        <taxon>Endopterygota</taxon>
        <taxon>Hymenoptera</taxon>
        <taxon>Apocrita</taxon>
        <taxon>Aculeata</taxon>
        <taxon>Apoidea</taxon>
        <taxon>Anthophila</taxon>
        <taxon>Apidae</taxon>
        <taxon>Ceratina</taxon>
        <taxon>Zadontomerus</taxon>
    </lineage>
</organism>
<name>A0AAJ7RZD8_9HYME</name>
<reference evidence="2" key="1">
    <citation type="submission" date="2025-08" db="UniProtKB">
        <authorList>
            <consortium name="RefSeq"/>
        </authorList>
    </citation>
    <scope>IDENTIFICATION</scope>
    <source>
        <tissue evidence="2">Whole body</tissue>
    </source>
</reference>
<proteinExistence type="predicted"/>
<dbReference type="RefSeq" id="XP_026668547.1">
    <property type="nucleotide sequence ID" value="XM_026812746.1"/>
</dbReference>
<keyword evidence="1" id="KW-1185">Reference proteome</keyword>
<dbReference type="KEGG" id="ccal:113464198"/>
<protein>
    <submittedName>
        <fullName evidence="2">Uncharacterized protein LOC113464198</fullName>
    </submittedName>
</protein>
<evidence type="ECO:0000313" key="2">
    <source>
        <dbReference type="RefSeq" id="XP_026668547.1"/>
    </source>
</evidence>
<gene>
    <name evidence="2" type="primary">LOC113464198</name>
</gene>
<dbReference type="GeneID" id="113464198"/>
<accession>A0AAJ7RZD8</accession>
<evidence type="ECO:0000313" key="1">
    <source>
        <dbReference type="Proteomes" id="UP000694925"/>
    </source>
</evidence>
<dbReference type="Proteomes" id="UP000694925">
    <property type="component" value="Unplaced"/>
</dbReference>
<dbReference type="AlphaFoldDB" id="A0AAJ7RZD8"/>